<dbReference type="RefSeq" id="WP_347327252.1">
    <property type="nucleotide sequence ID" value="NZ_JBCGUH010000023.1"/>
</dbReference>
<protein>
    <submittedName>
        <fullName evidence="1">Uncharacterized protein</fullName>
    </submittedName>
</protein>
<evidence type="ECO:0000313" key="2">
    <source>
        <dbReference type="Proteomes" id="UP001597233"/>
    </source>
</evidence>
<dbReference type="Proteomes" id="UP001597233">
    <property type="component" value="Unassembled WGS sequence"/>
</dbReference>
<name>A0ABW4RLX6_9BACL</name>
<gene>
    <name evidence="1" type="ORF">ACFSC9_16180</name>
</gene>
<reference evidence="2" key="1">
    <citation type="journal article" date="2019" name="Int. J. Syst. Evol. Microbiol.">
        <title>The Global Catalogue of Microorganisms (GCM) 10K type strain sequencing project: providing services to taxonomists for standard genome sequencing and annotation.</title>
        <authorList>
            <consortium name="The Broad Institute Genomics Platform"/>
            <consortium name="The Broad Institute Genome Sequencing Center for Infectious Disease"/>
            <person name="Wu L."/>
            <person name="Ma J."/>
        </authorList>
    </citation>
    <scope>NUCLEOTIDE SEQUENCE [LARGE SCALE GENOMIC DNA]</scope>
    <source>
        <strain evidence="2">CCUG 54950</strain>
    </source>
</reference>
<evidence type="ECO:0000313" key="1">
    <source>
        <dbReference type="EMBL" id="MFD1887030.1"/>
    </source>
</evidence>
<comment type="caution">
    <text evidence="1">The sequence shown here is derived from an EMBL/GenBank/DDBJ whole genome shotgun (WGS) entry which is preliminary data.</text>
</comment>
<accession>A0ABW4RLX6</accession>
<sequence length="419" mass="48740">MNSNSSQPAELTVAVWQQHIREALIAIETNIRNVTYTEQALEIALQLRPAGLSAVSRQFYQLLTELTIYSKVMLPLHKTTGTSPLSLGYHTRLAAGEVQSRIDQLFSEPLQPMTTDRERQQWTELLAVLRGDMLAEVRDTYTLLNSYYLFWRCWARPLPDSLERIEREQHILDEIATEAAARDKQPLSGSPHTRFAHHSLLLAQSYIYFSLAQDEQALRYINEAAARHDFYPERLPDLTGELAASEQWERLVWWLNAMAPILRRQYSELQSYADHWDAAVRHLPDAEPQMWSALESLLPLGGRMYEDKLLSYGKYARWMDYQLSSGRDPANYKVTELKPVETGAPQLLLPFYHQAVERHMSHKNRDGYKAAVKLLKRLSKLYGRLKQEERWQHYIEQFAARHSRLRALQEELRKGKLIP</sequence>
<keyword evidence="2" id="KW-1185">Reference proteome</keyword>
<proteinExistence type="predicted"/>
<dbReference type="EMBL" id="JBHUEH010000023">
    <property type="protein sequence ID" value="MFD1887030.1"/>
    <property type="molecule type" value="Genomic_DNA"/>
</dbReference>
<organism evidence="1 2">
    <name type="scientific">Paenibacillus wenxiniae</name>
    <dbReference type="NCBI Taxonomy" id="1636843"/>
    <lineage>
        <taxon>Bacteria</taxon>
        <taxon>Bacillati</taxon>
        <taxon>Bacillota</taxon>
        <taxon>Bacilli</taxon>
        <taxon>Bacillales</taxon>
        <taxon>Paenibacillaceae</taxon>
        <taxon>Paenibacillus</taxon>
    </lineage>
</organism>